<feature type="binding site" evidence="11">
    <location>
        <position position="303"/>
    </location>
    <ligand>
        <name>FAD</name>
        <dbReference type="ChEBI" id="CHEBI:57692"/>
    </ligand>
</feature>
<dbReference type="RefSeq" id="WP_120625140.1">
    <property type="nucleotide sequence ID" value="NZ_RAWG01000049.1"/>
</dbReference>
<dbReference type="GO" id="GO:0050660">
    <property type="term" value="F:flavin adenine dinucleotide binding"/>
    <property type="evidence" value="ECO:0007669"/>
    <property type="project" value="InterPro"/>
</dbReference>
<dbReference type="InterPro" id="IPR012999">
    <property type="entry name" value="Pyr_OxRdtase_I_AS"/>
</dbReference>
<dbReference type="Gene3D" id="3.30.390.30">
    <property type="match status" value="1"/>
</dbReference>
<dbReference type="GO" id="GO:0006749">
    <property type="term" value="P:glutathione metabolic process"/>
    <property type="evidence" value="ECO:0007669"/>
    <property type="project" value="InterPro"/>
</dbReference>
<dbReference type="AlphaFoldDB" id="A0A3A8NKG3"/>
<evidence type="ECO:0000256" key="1">
    <source>
        <dbReference type="ARBA" id="ARBA00007532"/>
    </source>
</evidence>
<evidence type="ECO:0000256" key="9">
    <source>
        <dbReference type="ARBA" id="ARBA00049142"/>
    </source>
</evidence>
<dbReference type="Gene3D" id="3.50.50.60">
    <property type="entry name" value="FAD/NAD(P)-binding domain"/>
    <property type="match status" value="2"/>
</dbReference>
<evidence type="ECO:0000256" key="6">
    <source>
        <dbReference type="ARBA" id="ARBA00023002"/>
    </source>
</evidence>
<keyword evidence="11" id="KW-0547">Nucleotide-binding</keyword>
<feature type="disulfide bond" description="Redox-active" evidence="12">
    <location>
        <begin position="43"/>
        <end position="48"/>
    </location>
</feature>
<evidence type="ECO:0000256" key="13">
    <source>
        <dbReference type="RuleBase" id="RU003691"/>
    </source>
</evidence>
<dbReference type="GO" id="GO:0034599">
    <property type="term" value="P:cellular response to oxidative stress"/>
    <property type="evidence" value="ECO:0007669"/>
    <property type="project" value="TreeGrafter"/>
</dbReference>
<dbReference type="NCBIfam" id="NF004776">
    <property type="entry name" value="PRK06116.1"/>
    <property type="match status" value="1"/>
</dbReference>
<sequence>MAGYDFDLFTLGAGSGGVAASRRAGASGARVAICEEGRVGGTCVLRGCVPKKLLVYAAHYRYDMEDAAGYGWTVSGPALEWKRLQAAKAKELERLTNIYGRLLRDAGVTLVEGRGRVVDAHTVEVAGKRYTAERILVATGGRPWLPEVRGIEHALTSDQALELPALPKRVAVVGGGYIGVEFAGIFAALGVKVTMLIRGDTVLRGFDNDVRAALTQEMRKKGVDIRPETFVEDIEKRGDGTLSLMTRVGETLEVDAVLYSTGRVANTQGLGLEEAGVKLDARGAVVVDAQSRSSVESIYAVGDVTDRINLTPVAIAEGRAMVETLYRNNPVTMDHENVPSAVFSQPPVGTVGLTEREAIERHGAVDVYVSSFRPMKHTLSGRDERAMMKVVVERGTERVLGFHMVGADAPEIIQGLAVALKCGVTKKQLDATVGIHPTAAEEFVTMRDKRPDPSESGAVRELGREVVPPPPGGMRKQGT</sequence>
<dbReference type="PANTHER" id="PTHR42737">
    <property type="entry name" value="GLUTATHIONE REDUCTASE"/>
    <property type="match status" value="1"/>
</dbReference>
<dbReference type="InterPro" id="IPR004099">
    <property type="entry name" value="Pyr_nucl-diS_OxRdtase_dimer"/>
</dbReference>
<keyword evidence="4 11" id="KW-0274">FAD</keyword>
<feature type="domain" description="Pyridine nucleotide-disulphide oxidoreductase dimerisation" evidence="16">
    <location>
        <begin position="338"/>
        <end position="446"/>
    </location>
</feature>
<evidence type="ECO:0000259" key="16">
    <source>
        <dbReference type="Pfam" id="PF02852"/>
    </source>
</evidence>
<keyword evidence="8 13" id="KW-0676">Redox-active center</keyword>
<comment type="subunit">
    <text evidence="2">Homodimer.</text>
</comment>
<keyword evidence="6 13" id="KW-0560">Oxidoreductase</keyword>
<comment type="function">
    <text evidence="14">Catalyzes the reduction of glutathione disulfide (GSSG) to reduced glutathione (GSH).</text>
</comment>
<proteinExistence type="inferred from homology"/>
<keyword evidence="11" id="KW-0520">NAD</keyword>
<keyword evidence="5 14" id="KW-0521">NADP</keyword>
<dbReference type="EC" id="1.8.1.7" evidence="14"/>
<evidence type="ECO:0000256" key="11">
    <source>
        <dbReference type="PIRSR" id="PIRSR000350-3"/>
    </source>
</evidence>
<feature type="active site" description="Proton acceptor" evidence="10">
    <location>
        <position position="436"/>
    </location>
</feature>
<evidence type="ECO:0000256" key="12">
    <source>
        <dbReference type="PIRSR" id="PIRSR000350-4"/>
    </source>
</evidence>
<dbReference type="PRINTS" id="PR00411">
    <property type="entry name" value="PNDRDTASEI"/>
</dbReference>
<dbReference type="InterPro" id="IPR023753">
    <property type="entry name" value="FAD/NAD-binding_dom"/>
</dbReference>
<dbReference type="InterPro" id="IPR016156">
    <property type="entry name" value="FAD/NAD-linked_Rdtase_dimer_sf"/>
</dbReference>
<feature type="region of interest" description="Disordered" evidence="15">
    <location>
        <begin position="446"/>
        <end position="479"/>
    </location>
</feature>
<evidence type="ECO:0000256" key="15">
    <source>
        <dbReference type="SAM" id="MobiDB-lite"/>
    </source>
</evidence>
<dbReference type="Proteomes" id="UP000273405">
    <property type="component" value="Unassembled WGS sequence"/>
</dbReference>
<dbReference type="InterPro" id="IPR036188">
    <property type="entry name" value="FAD/NAD-bd_sf"/>
</dbReference>
<dbReference type="EMBL" id="RAWG01000049">
    <property type="protein sequence ID" value="RKH44483.1"/>
    <property type="molecule type" value="Genomic_DNA"/>
</dbReference>
<dbReference type="SUPFAM" id="SSF51905">
    <property type="entry name" value="FAD/NAD(P)-binding domain"/>
    <property type="match status" value="1"/>
</dbReference>
<dbReference type="PROSITE" id="PS00076">
    <property type="entry name" value="PYRIDINE_REDOX_1"/>
    <property type="match status" value="1"/>
</dbReference>
<comment type="caution">
    <text evidence="18">The sequence shown here is derived from an EMBL/GenBank/DDBJ whole genome shotgun (WGS) entry which is preliminary data.</text>
</comment>
<accession>A0A3A8NKG3</accession>
<evidence type="ECO:0000256" key="3">
    <source>
        <dbReference type="ARBA" id="ARBA00022630"/>
    </source>
</evidence>
<gene>
    <name evidence="18" type="primary">gor</name>
    <name evidence="18" type="ORF">D7X12_10565</name>
</gene>
<dbReference type="Pfam" id="PF07992">
    <property type="entry name" value="Pyr_redox_2"/>
    <property type="match status" value="1"/>
</dbReference>
<evidence type="ECO:0000256" key="14">
    <source>
        <dbReference type="RuleBase" id="RU365040"/>
    </source>
</evidence>
<feature type="binding site" evidence="11">
    <location>
        <position position="262"/>
    </location>
    <ligand>
        <name>NAD(+)</name>
        <dbReference type="ChEBI" id="CHEBI:57540"/>
    </ligand>
</feature>
<dbReference type="GO" id="GO:0005829">
    <property type="term" value="C:cytosol"/>
    <property type="evidence" value="ECO:0007669"/>
    <property type="project" value="TreeGrafter"/>
</dbReference>
<comment type="similarity">
    <text evidence="1 13">Belongs to the class-I pyridine nucleotide-disulfide oxidoreductase family.</text>
</comment>
<dbReference type="GO" id="GO:0004362">
    <property type="term" value="F:glutathione-disulfide reductase (NADPH) activity"/>
    <property type="evidence" value="ECO:0007669"/>
    <property type="project" value="UniProtKB-EC"/>
</dbReference>
<evidence type="ECO:0000256" key="10">
    <source>
        <dbReference type="PIRSR" id="PIRSR000350-2"/>
    </source>
</evidence>
<dbReference type="InterPro" id="IPR001100">
    <property type="entry name" value="Pyr_nuc-diS_OxRdtase"/>
</dbReference>
<organism evidence="18 19">
    <name type="scientific">Corallococcus sicarius</name>
    <dbReference type="NCBI Taxonomy" id="2316726"/>
    <lineage>
        <taxon>Bacteria</taxon>
        <taxon>Pseudomonadati</taxon>
        <taxon>Myxococcota</taxon>
        <taxon>Myxococcia</taxon>
        <taxon>Myxococcales</taxon>
        <taxon>Cystobacterineae</taxon>
        <taxon>Myxococcaceae</taxon>
        <taxon>Corallococcus</taxon>
    </lineage>
</organism>
<evidence type="ECO:0000256" key="5">
    <source>
        <dbReference type="ARBA" id="ARBA00022857"/>
    </source>
</evidence>
<dbReference type="InterPro" id="IPR006324">
    <property type="entry name" value="GSHR"/>
</dbReference>
<feature type="binding site" evidence="11">
    <location>
        <position position="115"/>
    </location>
    <ligand>
        <name>FAD</name>
        <dbReference type="ChEBI" id="CHEBI:57692"/>
    </ligand>
</feature>
<evidence type="ECO:0000256" key="7">
    <source>
        <dbReference type="ARBA" id="ARBA00023157"/>
    </source>
</evidence>
<feature type="binding site" evidence="11">
    <location>
        <begin position="174"/>
        <end position="181"/>
    </location>
    <ligand>
        <name>NAD(+)</name>
        <dbReference type="ChEBI" id="CHEBI:57540"/>
    </ligand>
</feature>
<evidence type="ECO:0000256" key="4">
    <source>
        <dbReference type="ARBA" id="ARBA00022827"/>
    </source>
</evidence>
<evidence type="ECO:0000256" key="8">
    <source>
        <dbReference type="ARBA" id="ARBA00023284"/>
    </source>
</evidence>
<dbReference type="SUPFAM" id="SSF55424">
    <property type="entry name" value="FAD/NAD-linked reductases, dimerisation (C-terminal) domain"/>
    <property type="match status" value="1"/>
</dbReference>
<evidence type="ECO:0000313" key="18">
    <source>
        <dbReference type="EMBL" id="RKH44483.1"/>
    </source>
</evidence>
<comment type="catalytic activity">
    <reaction evidence="9 14">
        <text>2 glutathione + NADP(+) = glutathione disulfide + NADPH + H(+)</text>
        <dbReference type="Rhea" id="RHEA:11740"/>
        <dbReference type="ChEBI" id="CHEBI:15378"/>
        <dbReference type="ChEBI" id="CHEBI:57783"/>
        <dbReference type="ChEBI" id="CHEBI:57925"/>
        <dbReference type="ChEBI" id="CHEBI:58297"/>
        <dbReference type="ChEBI" id="CHEBI:58349"/>
        <dbReference type="EC" id="1.8.1.7"/>
    </reaction>
</comment>
<dbReference type="GO" id="GO:0050661">
    <property type="term" value="F:NADP binding"/>
    <property type="evidence" value="ECO:0007669"/>
    <property type="project" value="InterPro"/>
</dbReference>
<keyword evidence="3 13" id="KW-0285">Flavoprotein</keyword>
<dbReference type="GO" id="GO:0045454">
    <property type="term" value="P:cell redox homeostasis"/>
    <property type="evidence" value="ECO:0007669"/>
    <property type="project" value="InterPro"/>
</dbReference>
<evidence type="ECO:0000259" key="17">
    <source>
        <dbReference type="Pfam" id="PF07992"/>
    </source>
</evidence>
<feature type="binding site" evidence="11">
    <location>
        <position position="52"/>
    </location>
    <ligand>
        <name>FAD</name>
        <dbReference type="ChEBI" id="CHEBI:57692"/>
    </ligand>
</feature>
<dbReference type="FunFam" id="3.50.50.60:FF:000051">
    <property type="entry name" value="Glutathione reductase"/>
    <property type="match status" value="1"/>
</dbReference>
<protein>
    <recommendedName>
        <fullName evidence="14">Glutathione reductase</fullName>
        <shortName evidence="14">GRase</shortName>
        <ecNumber evidence="14">1.8.1.7</ecNumber>
    </recommendedName>
</protein>
<reference evidence="19" key="1">
    <citation type="submission" date="2018-09" db="EMBL/GenBank/DDBJ databases">
        <authorList>
            <person name="Livingstone P.G."/>
            <person name="Whitworth D.E."/>
        </authorList>
    </citation>
    <scope>NUCLEOTIDE SEQUENCE [LARGE SCALE GENOMIC DNA]</scope>
    <source>
        <strain evidence="19">CA040B</strain>
    </source>
</reference>
<evidence type="ECO:0000256" key="2">
    <source>
        <dbReference type="ARBA" id="ARBA00011738"/>
    </source>
</evidence>
<dbReference type="PRINTS" id="PR00368">
    <property type="entry name" value="FADPNR"/>
</dbReference>
<name>A0A3A8NKG3_9BACT</name>
<keyword evidence="19" id="KW-1185">Reference proteome</keyword>
<dbReference type="PIRSF" id="PIRSF000350">
    <property type="entry name" value="Mercury_reductase_MerA"/>
    <property type="match status" value="1"/>
</dbReference>
<comment type="cofactor">
    <cofactor evidence="11">
        <name>FAD</name>
        <dbReference type="ChEBI" id="CHEBI:57692"/>
    </cofactor>
    <text evidence="11">Binds 1 FAD per subunit.</text>
</comment>
<dbReference type="PANTHER" id="PTHR42737:SF2">
    <property type="entry name" value="GLUTATHIONE REDUCTASE"/>
    <property type="match status" value="1"/>
</dbReference>
<evidence type="ECO:0000313" key="19">
    <source>
        <dbReference type="Proteomes" id="UP000273405"/>
    </source>
</evidence>
<dbReference type="Pfam" id="PF02852">
    <property type="entry name" value="Pyr_redox_dim"/>
    <property type="match status" value="1"/>
</dbReference>
<dbReference type="NCBIfam" id="TIGR01424">
    <property type="entry name" value="gluta_reduc_2"/>
    <property type="match status" value="1"/>
</dbReference>
<dbReference type="InterPro" id="IPR046952">
    <property type="entry name" value="GSHR/TRXR-like"/>
</dbReference>
<feature type="domain" description="FAD/NAD(P)-binding" evidence="17">
    <location>
        <begin position="7"/>
        <end position="318"/>
    </location>
</feature>
<keyword evidence="7" id="KW-1015">Disulfide bond</keyword>
<dbReference type="OrthoDB" id="9786429at2"/>